<accession>A0A914NDU5</accession>
<sequence length="68" mass="8049">MHHSEHNNEIIDNPQQENQEVEQMAIENNEQIEQLNGNQLNENQIEANINNEDSFFDELDDIEFLPEI</sequence>
<protein>
    <submittedName>
        <fullName evidence="2">Candidate secreted effector</fullName>
    </submittedName>
</protein>
<dbReference type="AlphaFoldDB" id="A0A914NDU5"/>
<evidence type="ECO:0000313" key="1">
    <source>
        <dbReference type="Proteomes" id="UP000887563"/>
    </source>
</evidence>
<proteinExistence type="predicted"/>
<reference evidence="2" key="1">
    <citation type="submission" date="2022-11" db="UniProtKB">
        <authorList>
            <consortium name="WormBaseParasite"/>
        </authorList>
    </citation>
    <scope>IDENTIFICATION</scope>
</reference>
<keyword evidence="1" id="KW-1185">Reference proteome</keyword>
<organism evidence="1 2">
    <name type="scientific">Meloidogyne incognita</name>
    <name type="common">Southern root-knot nematode worm</name>
    <name type="synonym">Oxyuris incognita</name>
    <dbReference type="NCBI Taxonomy" id="6306"/>
    <lineage>
        <taxon>Eukaryota</taxon>
        <taxon>Metazoa</taxon>
        <taxon>Ecdysozoa</taxon>
        <taxon>Nematoda</taxon>
        <taxon>Chromadorea</taxon>
        <taxon>Rhabditida</taxon>
        <taxon>Tylenchina</taxon>
        <taxon>Tylenchomorpha</taxon>
        <taxon>Tylenchoidea</taxon>
        <taxon>Meloidogynidae</taxon>
        <taxon>Meloidogyninae</taxon>
        <taxon>Meloidogyne</taxon>
        <taxon>Meloidogyne incognita group</taxon>
    </lineage>
</organism>
<dbReference type="WBParaSite" id="Minc3s05613g38523">
    <property type="protein sequence ID" value="Minc3s05613g38523"/>
    <property type="gene ID" value="Minc3s05613g38523"/>
</dbReference>
<name>A0A914NDU5_MELIC</name>
<evidence type="ECO:0000313" key="2">
    <source>
        <dbReference type="WBParaSite" id="Minc3s05613g38523"/>
    </source>
</evidence>
<dbReference type="Proteomes" id="UP000887563">
    <property type="component" value="Unplaced"/>
</dbReference>